<accession>A0A835MF76</accession>
<dbReference type="GO" id="GO:0006970">
    <property type="term" value="P:response to osmotic stress"/>
    <property type="evidence" value="ECO:0007669"/>
    <property type="project" value="InterPro"/>
</dbReference>
<evidence type="ECO:0000313" key="2">
    <source>
        <dbReference type="EMBL" id="KAF9621581.1"/>
    </source>
</evidence>
<evidence type="ECO:0000313" key="3">
    <source>
        <dbReference type="Proteomes" id="UP000631114"/>
    </source>
</evidence>
<name>A0A835MF76_9MAGN</name>
<dbReference type="OrthoDB" id="1915362at2759"/>
<reference evidence="2 3" key="1">
    <citation type="submission" date="2020-10" db="EMBL/GenBank/DDBJ databases">
        <title>The Coptis chinensis genome and diversification of protoberbering-type alkaloids.</title>
        <authorList>
            <person name="Wang B."/>
            <person name="Shu S."/>
            <person name="Song C."/>
            <person name="Liu Y."/>
        </authorList>
    </citation>
    <scope>NUCLEOTIDE SEQUENCE [LARGE SCALE GENOMIC DNA]</scope>
    <source>
        <strain evidence="2">HL-2020</strain>
        <tissue evidence="2">Leaf</tissue>
    </source>
</reference>
<feature type="transmembrane region" description="Helical" evidence="1">
    <location>
        <begin position="6"/>
        <end position="23"/>
    </location>
</feature>
<evidence type="ECO:0008006" key="4">
    <source>
        <dbReference type="Google" id="ProtNLM"/>
    </source>
</evidence>
<comment type="caution">
    <text evidence="2">The sequence shown here is derived from an EMBL/GenBank/DDBJ whole genome shotgun (WGS) entry which is preliminary data.</text>
</comment>
<proteinExistence type="predicted"/>
<keyword evidence="1" id="KW-1133">Transmembrane helix</keyword>
<organism evidence="2 3">
    <name type="scientific">Coptis chinensis</name>
    <dbReference type="NCBI Taxonomy" id="261450"/>
    <lineage>
        <taxon>Eukaryota</taxon>
        <taxon>Viridiplantae</taxon>
        <taxon>Streptophyta</taxon>
        <taxon>Embryophyta</taxon>
        <taxon>Tracheophyta</taxon>
        <taxon>Spermatophyta</taxon>
        <taxon>Magnoliopsida</taxon>
        <taxon>Ranunculales</taxon>
        <taxon>Ranunculaceae</taxon>
        <taxon>Coptidoideae</taxon>
        <taxon>Coptis</taxon>
    </lineage>
</organism>
<dbReference type="InterPro" id="IPR038930">
    <property type="entry name" value="CEP13/CEP14"/>
</dbReference>
<dbReference type="PANTHER" id="PTHR37180:SF2">
    <property type="entry name" value="PRECURSOR OF CEP14"/>
    <property type="match status" value="1"/>
</dbReference>
<dbReference type="AlphaFoldDB" id="A0A835MF76"/>
<dbReference type="EMBL" id="JADFTS010000002">
    <property type="protein sequence ID" value="KAF9621581.1"/>
    <property type="molecule type" value="Genomic_DNA"/>
</dbReference>
<keyword evidence="1" id="KW-0812">Transmembrane</keyword>
<keyword evidence="3" id="KW-1185">Reference proteome</keyword>
<dbReference type="PANTHER" id="PTHR37180">
    <property type="entry name" value="PRECURSOR OF CEP14"/>
    <property type="match status" value="1"/>
</dbReference>
<sequence>MARSYFTFLVFYLALSVFFIQSIDGRKLLGMEKVDDKLKVPSLKDSLVLSSLAKGKVPPSAPSNHGHAVIIDQKLFVRHFASLDRILRSVPSPGVGH</sequence>
<dbReference type="GO" id="GO:0006995">
    <property type="term" value="P:cellular response to nitrogen starvation"/>
    <property type="evidence" value="ECO:0007669"/>
    <property type="project" value="InterPro"/>
</dbReference>
<protein>
    <recommendedName>
        <fullName evidence="4">Precursor of CEP14</fullName>
    </recommendedName>
</protein>
<evidence type="ECO:0000256" key="1">
    <source>
        <dbReference type="SAM" id="Phobius"/>
    </source>
</evidence>
<keyword evidence="1" id="KW-0472">Membrane</keyword>
<gene>
    <name evidence="2" type="ORF">IFM89_023155</name>
</gene>
<dbReference type="Proteomes" id="UP000631114">
    <property type="component" value="Unassembled WGS sequence"/>
</dbReference>